<comment type="caution">
    <text evidence="1">The sequence shown here is derived from an EMBL/GenBank/DDBJ whole genome shotgun (WGS) entry which is preliminary data.</text>
</comment>
<protein>
    <submittedName>
        <fullName evidence="1">Uncharacterized protein</fullName>
    </submittedName>
</protein>
<dbReference type="EMBL" id="BTGU01000459">
    <property type="protein sequence ID" value="GMN67478.1"/>
    <property type="molecule type" value="Genomic_DNA"/>
</dbReference>
<proteinExistence type="predicted"/>
<accession>A0AA88E4H3</accession>
<keyword evidence="2" id="KW-1185">Reference proteome</keyword>
<evidence type="ECO:0000313" key="2">
    <source>
        <dbReference type="Proteomes" id="UP001187192"/>
    </source>
</evidence>
<sequence length="48" mass="5179">MGWVYAFREGRVLGSRWASDLGSPSTPWDFVNVQLKASAPAPASVTIV</sequence>
<gene>
    <name evidence="1" type="ORF">TIFTF001_036545</name>
</gene>
<evidence type="ECO:0000313" key="1">
    <source>
        <dbReference type="EMBL" id="GMN67478.1"/>
    </source>
</evidence>
<dbReference type="Proteomes" id="UP001187192">
    <property type="component" value="Unassembled WGS sequence"/>
</dbReference>
<reference evidence="1" key="1">
    <citation type="submission" date="2023-07" db="EMBL/GenBank/DDBJ databases">
        <title>draft genome sequence of fig (Ficus carica).</title>
        <authorList>
            <person name="Takahashi T."/>
            <person name="Nishimura K."/>
        </authorList>
    </citation>
    <scope>NUCLEOTIDE SEQUENCE</scope>
</reference>
<name>A0AA88E4H3_FICCA</name>
<feature type="non-terminal residue" evidence="1">
    <location>
        <position position="48"/>
    </location>
</feature>
<organism evidence="1 2">
    <name type="scientific">Ficus carica</name>
    <name type="common">Common fig</name>
    <dbReference type="NCBI Taxonomy" id="3494"/>
    <lineage>
        <taxon>Eukaryota</taxon>
        <taxon>Viridiplantae</taxon>
        <taxon>Streptophyta</taxon>
        <taxon>Embryophyta</taxon>
        <taxon>Tracheophyta</taxon>
        <taxon>Spermatophyta</taxon>
        <taxon>Magnoliopsida</taxon>
        <taxon>eudicotyledons</taxon>
        <taxon>Gunneridae</taxon>
        <taxon>Pentapetalae</taxon>
        <taxon>rosids</taxon>
        <taxon>fabids</taxon>
        <taxon>Rosales</taxon>
        <taxon>Moraceae</taxon>
        <taxon>Ficeae</taxon>
        <taxon>Ficus</taxon>
    </lineage>
</organism>
<dbReference type="AlphaFoldDB" id="A0AA88E4H3"/>